<evidence type="ECO:0000313" key="2">
    <source>
        <dbReference type="EMBL" id="MEE7455387.1"/>
    </source>
</evidence>
<feature type="transmembrane region" description="Helical" evidence="1">
    <location>
        <begin position="36"/>
        <end position="57"/>
    </location>
</feature>
<comment type="caution">
    <text evidence="2">The sequence shown here is derived from an EMBL/GenBank/DDBJ whole genome shotgun (WGS) entry which is preliminary data.</text>
</comment>
<accession>A0ABU7T4Z9</accession>
<evidence type="ECO:0000313" key="3">
    <source>
        <dbReference type="Proteomes" id="UP001349262"/>
    </source>
</evidence>
<sequence length="62" mass="6236">MNASAPQLVPAGIGLTIASAATVLERSGYAHAIEMSLGAALAAAILMGLMRAAPAWFQTGRP</sequence>
<proteinExistence type="predicted"/>
<dbReference type="Proteomes" id="UP001349262">
    <property type="component" value="Unassembled WGS sequence"/>
</dbReference>
<gene>
    <name evidence="2" type="ORF">MRSR164_00745</name>
</gene>
<evidence type="ECO:0000256" key="1">
    <source>
        <dbReference type="SAM" id="Phobius"/>
    </source>
</evidence>
<name>A0ABU7T4Z9_9HYPH</name>
<reference evidence="2 3" key="1">
    <citation type="journal article" date="2012" name="Genet. Mol. Biol.">
        <title>Analysis of 16S rRNA and mxaF genes revealing insights into Methylobacterium niche-specific plant association.</title>
        <authorList>
            <person name="Dourado M.N."/>
            <person name="Andreote F.D."/>
            <person name="Dini-Andreote F."/>
            <person name="Conti R."/>
            <person name="Araujo J.M."/>
            <person name="Araujo W.L."/>
        </authorList>
    </citation>
    <scope>NUCLEOTIDE SEQUENCE [LARGE SCALE GENOMIC DNA]</scope>
    <source>
        <strain evidence="2 3">SR1.6/4</strain>
    </source>
</reference>
<keyword evidence="1" id="KW-0812">Transmembrane</keyword>
<keyword evidence="1" id="KW-0472">Membrane</keyword>
<protein>
    <submittedName>
        <fullName evidence="2">Uncharacterized protein</fullName>
    </submittedName>
</protein>
<organism evidence="2 3">
    <name type="scientific">Methylobacterium radiotolerans</name>
    <dbReference type="NCBI Taxonomy" id="31998"/>
    <lineage>
        <taxon>Bacteria</taxon>
        <taxon>Pseudomonadati</taxon>
        <taxon>Pseudomonadota</taxon>
        <taxon>Alphaproteobacteria</taxon>
        <taxon>Hyphomicrobiales</taxon>
        <taxon>Methylobacteriaceae</taxon>
        <taxon>Methylobacterium</taxon>
    </lineage>
</organism>
<keyword evidence="1" id="KW-1133">Transmembrane helix</keyword>
<keyword evidence="3" id="KW-1185">Reference proteome</keyword>
<dbReference type="EMBL" id="MLBY01000001">
    <property type="protein sequence ID" value="MEE7455387.1"/>
    <property type="molecule type" value="Genomic_DNA"/>
</dbReference>